<evidence type="ECO:0000256" key="1">
    <source>
        <dbReference type="SAM" id="MobiDB-lite"/>
    </source>
</evidence>
<dbReference type="RefSeq" id="WP_144997507.1">
    <property type="nucleotide sequence ID" value="NZ_CP036281.1"/>
</dbReference>
<dbReference type="KEGG" id="plon:Pla110_35810"/>
<sequence>MSPRSEKPAEKKIEDQNLSSQLWNRSFYSKTWLSYAAIGLSSALGLLFVIVADADSQSVNSLDSVQHQIQNSRAESMSSEIEVNENVLDEIQSASFSNSSSTDTANLENSKSDKFKITPIQHAVHERSTENLQPTRVELTSGGDSEGDSPVRLLGVIHILEEEQEGEAPAEFDLLALPAGEVPTDGPMISPLSTPAFE</sequence>
<reference evidence="3 4" key="1">
    <citation type="submission" date="2019-02" db="EMBL/GenBank/DDBJ databases">
        <title>Deep-cultivation of Planctomycetes and their phenomic and genomic characterization uncovers novel biology.</title>
        <authorList>
            <person name="Wiegand S."/>
            <person name="Jogler M."/>
            <person name="Boedeker C."/>
            <person name="Pinto D."/>
            <person name="Vollmers J."/>
            <person name="Rivas-Marin E."/>
            <person name="Kohn T."/>
            <person name="Peeters S.H."/>
            <person name="Heuer A."/>
            <person name="Rast P."/>
            <person name="Oberbeckmann S."/>
            <person name="Bunk B."/>
            <person name="Jeske O."/>
            <person name="Meyerdierks A."/>
            <person name="Storesund J.E."/>
            <person name="Kallscheuer N."/>
            <person name="Luecker S."/>
            <person name="Lage O.M."/>
            <person name="Pohl T."/>
            <person name="Merkel B.J."/>
            <person name="Hornburger P."/>
            <person name="Mueller R.-W."/>
            <person name="Bruemmer F."/>
            <person name="Labrenz M."/>
            <person name="Spormann A.M."/>
            <person name="Op den Camp H."/>
            <person name="Overmann J."/>
            <person name="Amann R."/>
            <person name="Jetten M.S.M."/>
            <person name="Mascher T."/>
            <person name="Medema M.H."/>
            <person name="Devos D.P."/>
            <person name="Kaster A.-K."/>
            <person name="Ovreas L."/>
            <person name="Rohde M."/>
            <person name="Galperin M.Y."/>
            <person name="Jogler C."/>
        </authorList>
    </citation>
    <scope>NUCLEOTIDE SEQUENCE [LARGE SCALE GENOMIC DNA]</scope>
    <source>
        <strain evidence="3 4">Pla110</strain>
    </source>
</reference>
<feature type="region of interest" description="Disordered" evidence="1">
    <location>
        <begin position="179"/>
        <end position="198"/>
    </location>
</feature>
<dbReference type="EMBL" id="CP036281">
    <property type="protein sequence ID" value="QDU81830.1"/>
    <property type="molecule type" value="Genomic_DNA"/>
</dbReference>
<name>A0A518CRJ3_9PLAN</name>
<accession>A0A518CRJ3</accession>
<feature type="region of interest" description="Disordered" evidence="1">
    <location>
        <begin position="127"/>
        <end position="147"/>
    </location>
</feature>
<dbReference type="AlphaFoldDB" id="A0A518CRJ3"/>
<evidence type="ECO:0000313" key="3">
    <source>
        <dbReference type="EMBL" id="QDU81830.1"/>
    </source>
</evidence>
<proteinExistence type="predicted"/>
<protein>
    <submittedName>
        <fullName evidence="3">Uncharacterized protein</fullName>
    </submittedName>
</protein>
<dbReference type="Proteomes" id="UP000317178">
    <property type="component" value="Chromosome"/>
</dbReference>
<feature type="transmembrane region" description="Helical" evidence="2">
    <location>
        <begin position="32"/>
        <end position="52"/>
    </location>
</feature>
<keyword evidence="2" id="KW-0472">Membrane</keyword>
<keyword evidence="4" id="KW-1185">Reference proteome</keyword>
<organism evidence="3 4">
    <name type="scientific">Polystyrenella longa</name>
    <dbReference type="NCBI Taxonomy" id="2528007"/>
    <lineage>
        <taxon>Bacteria</taxon>
        <taxon>Pseudomonadati</taxon>
        <taxon>Planctomycetota</taxon>
        <taxon>Planctomycetia</taxon>
        <taxon>Planctomycetales</taxon>
        <taxon>Planctomycetaceae</taxon>
        <taxon>Polystyrenella</taxon>
    </lineage>
</organism>
<evidence type="ECO:0000313" key="4">
    <source>
        <dbReference type="Proteomes" id="UP000317178"/>
    </source>
</evidence>
<keyword evidence="2" id="KW-1133">Transmembrane helix</keyword>
<keyword evidence="2" id="KW-0812">Transmembrane</keyword>
<gene>
    <name evidence="3" type="ORF">Pla110_35810</name>
</gene>
<evidence type="ECO:0000256" key="2">
    <source>
        <dbReference type="SAM" id="Phobius"/>
    </source>
</evidence>